<reference evidence="1" key="2">
    <citation type="journal article" date="2015" name="Fish Shellfish Immunol.">
        <title>Early steps in the European eel (Anguilla anguilla)-Vibrio vulnificus interaction in the gills: Role of the RtxA13 toxin.</title>
        <authorList>
            <person name="Callol A."/>
            <person name="Pajuelo D."/>
            <person name="Ebbesson L."/>
            <person name="Teles M."/>
            <person name="MacKenzie S."/>
            <person name="Amaro C."/>
        </authorList>
    </citation>
    <scope>NUCLEOTIDE SEQUENCE</scope>
</reference>
<proteinExistence type="predicted"/>
<organism evidence="1">
    <name type="scientific">Anguilla anguilla</name>
    <name type="common">European freshwater eel</name>
    <name type="synonym">Muraena anguilla</name>
    <dbReference type="NCBI Taxonomy" id="7936"/>
    <lineage>
        <taxon>Eukaryota</taxon>
        <taxon>Metazoa</taxon>
        <taxon>Chordata</taxon>
        <taxon>Craniata</taxon>
        <taxon>Vertebrata</taxon>
        <taxon>Euteleostomi</taxon>
        <taxon>Actinopterygii</taxon>
        <taxon>Neopterygii</taxon>
        <taxon>Teleostei</taxon>
        <taxon>Anguilliformes</taxon>
        <taxon>Anguillidae</taxon>
        <taxon>Anguilla</taxon>
    </lineage>
</organism>
<name>A0A0E9QD95_ANGAN</name>
<dbReference type="EMBL" id="GBXM01093833">
    <property type="protein sequence ID" value="JAH14744.1"/>
    <property type="molecule type" value="Transcribed_RNA"/>
</dbReference>
<dbReference type="AlphaFoldDB" id="A0A0E9QD95"/>
<reference evidence="1" key="1">
    <citation type="submission" date="2014-11" db="EMBL/GenBank/DDBJ databases">
        <authorList>
            <person name="Amaro Gonzalez C."/>
        </authorList>
    </citation>
    <scope>NUCLEOTIDE SEQUENCE</scope>
</reference>
<sequence>MRRLCLFGQRKVPVSFSEATLGNVAVLMYTSHFRKRSQPNETNISP</sequence>
<protein>
    <submittedName>
        <fullName evidence="1">Uncharacterized protein</fullName>
    </submittedName>
</protein>
<evidence type="ECO:0000313" key="1">
    <source>
        <dbReference type="EMBL" id="JAH14744.1"/>
    </source>
</evidence>
<accession>A0A0E9QD95</accession>